<feature type="region of interest" description="Disordered" evidence="1">
    <location>
        <begin position="296"/>
        <end position="316"/>
    </location>
</feature>
<feature type="non-terminal residue" evidence="3">
    <location>
        <position position="702"/>
    </location>
</feature>
<accession>A0ABN8PDU9</accession>
<keyword evidence="4" id="KW-1185">Reference proteome</keyword>
<feature type="compositionally biased region" description="Polar residues" evidence="1">
    <location>
        <begin position="355"/>
        <end position="369"/>
    </location>
</feature>
<feature type="compositionally biased region" description="Low complexity" evidence="1">
    <location>
        <begin position="392"/>
        <end position="408"/>
    </location>
</feature>
<reference evidence="3 4" key="1">
    <citation type="submission" date="2022-05" db="EMBL/GenBank/DDBJ databases">
        <authorList>
            <consortium name="Genoscope - CEA"/>
            <person name="William W."/>
        </authorList>
    </citation>
    <scope>NUCLEOTIDE SEQUENCE [LARGE SCALE GENOMIC DNA]</scope>
</reference>
<feature type="compositionally biased region" description="Polar residues" evidence="1">
    <location>
        <begin position="234"/>
        <end position="243"/>
    </location>
</feature>
<feature type="region of interest" description="Disordered" evidence="1">
    <location>
        <begin position="353"/>
        <end position="574"/>
    </location>
</feature>
<protein>
    <submittedName>
        <fullName evidence="3">Uncharacterized protein</fullName>
    </submittedName>
</protein>
<feature type="compositionally biased region" description="Basic residues" evidence="1">
    <location>
        <begin position="433"/>
        <end position="444"/>
    </location>
</feature>
<proteinExistence type="predicted"/>
<feature type="transmembrane region" description="Helical" evidence="2">
    <location>
        <begin position="6"/>
        <end position="24"/>
    </location>
</feature>
<evidence type="ECO:0000313" key="4">
    <source>
        <dbReference type="Proteomes" id="UP001159405"/>
    </source>
</evidence>
<feature type="compositionally biased region" description="Basic residues" evidence="1">
    <location>
        <begin position="539"/>
        <end position="548"/>
    </location>
</feature>
<keyword evidence="2" id="KW-0812">Transmembrane</keyword>
<feature type="region of interest" description="Disordered" evidence="1">
    <location>
        <begin position="219"/>
        <end position="261"/>
    </location>
</feature>
<gene>
    <name evidence="3" type="ORF">PLOB_00041380</name>
</gene>
<keyword evidence="2" id="KW-1133">Transmembrane helix</keyword>
<name>A0ABN8PDU9_9CNID</name>
<evidence type="ECO:0000313" key="3">
    <source>
        <dbReference type="EMBL" id="CAH3140779.1"/>
    </source>
</evidence>
<dbReference type="EMBL" id="CALNXK010000065">
    <property type="protein sequence ID" value="CAH3140779.1"/>
    <property type="molecule type" value="Genomic_DNA"/>
</dbReference>
<feature type="compositionally biased region" description="Basic and acidic residues" evidence="1">
    <location>
        <begin position="244"/>
        <end position="261"/>
    </location>
</feature>
<organism evidence="3 4">
    <name type="scientific">Porites lobata</name>
    <dbReference type="NCBI Taxonomy" id="104759"/>
    <lineage>
        <taxon>Eukaryota</taxon>
        <taxon>Metazoa</taxon>
        <taxon>Cnidaria</taxon>
        <taxon>Anthozoa</taxon>
        <taxon>Hexacorallia</taxon>
        <taxon>Scleractinia</taxon>
        <taxon>Fungiina</taxon>
        <taxon>Poritidae</taxon>
        <taxon>Porites</taxon>
    </lineage>
</organism>
<feature type="compositionally biased region" description="Polar residues" evidence="1">
    <location>
        <begin position="523"/>
        <end position="537"/>
    </location>
</feature>
<evidence type="ECO:0000256" key="2">
    <source>
        <dbReference type="SAM" id="Phobius"/>
    </source>
</evidence>
<keyword evidence="2" id="KW-0472">Membrane</keyword>
<feature type="compositionally biased region" description="Polar residues" evidence="1">
    <location>
        <begin position="497"/>
        <end position="509"/>
    </location>
</feature>
<evidence type="ECO:0000256" key="1">
    <source>
        <dbReference type="SAM" id="MobiDB-lite"/>
    </source>
</evidence>
<dbReference type="Proteomes" id="UP001159405">
    <property type="component" value="Unassembled WGS sequence"/>
</dbReference>
<sequence length="702" mass="78847">MSVCCWVELTGILFYILIVMALIAKNSTIFAKVCGKGIMIVEIGVKPARINKANSYRWFTDEHFSRLILKLEDVILARVLAPPETNKVKKSGKSLVRDNADILPDPELLIQYYFVRRRQSKQIALCLSKQKALLDGGRKNTQKADYSGGGYQCVNIFPEKIKVTVSQIDLDPTTSVQGLAQDIAKKGPSKSKSSISKYFEKGTTEMTPSTQKGRAALKNLNKKQDPQKKVSPFLSVTSDNDCSSVKERGETDRSHVGKESERAKYHDQITWVNRRGEVESQENLAAELVVASKNVQEQPVRTSEGSSKKRTSSSGDFVEVEIKERAKQLDEKRDINGSLPCQDIVNLKETKHECGNSTPVQNPSGNFSKSGEFELTDNEENKTVNDMTKQGTVTVVSDKVDSLKSSSSITANLKRPRSNSESDSELPPSLRSRLAKKASLKRQKTVNVNQDKGKSKESGADSALFVEDNDFETPKVRRNTEKRTGSDLSDDQGVCSRMSTCEQSGSSTSVEKELSYKRRKASRTNITSEASLKSQTNKPVKKKLKKRQVTTSSKATSDILEDEEPGSSPLEPITIEDRPPVVLNVSTIEELTEDQTERLVWEFASEIREIFEGKRFSRRHEDYKKGGRMKGDLAFQVQFGQFSEEQRDRIMEVLTAMFCYKHSKYFDYVSKVLLPETLVMIYMKVMGRTHNEVRIDSLRAEV</sequence>
<feature type="compositionally biased region" description="Basic and acidic residues" evidence="1">
    <location>
        <begin position="472"/>
        <end position="485"/>
    </location>
</feature>
<comment type="caution">
    <text evidence="3">The sequence shown here is derived from an EMBL/GenBank/DDBJ whole genome shotgun (WGS) entry which is preliminary data.</text>
</comment>